<reference evidence="3" key="1">
    <citation type="submission" date="2017-02" db="UniProtKB">
        <authorList>
            <consortium name="WormBaseParasite"/>
        </authorList>
    </citation>
    <scope>IDENTIFICATION</scope>
</reference>
<dbReference type="EMBL" id="UXSR01000931">
    <property type="protein sequence ID" value="VDD77690.1"/>
    <property type="molecule type" value="Genomic_DNA"/>
</dbReference>
<organism evidence="3">
    <name type="scientific">Mesocestoides corti</name>
    <name type="common">Flatworm</name>
    <dbReference type="NCBI Taxonomy" id="53468"/>
    <lineage>
        <taxon>Eukaryota</taxon>
        <taxon>Metazoa</taxon>
        <taxon>Spiralia</taxon>
        <taxon>Lophotrochozoa</taxon>
        <taxon>Platyhelminthes</taxon>
        <taxon>Cestoda</taxon>
        <taxon>Eucestoda</taxon>
        <taxon>Cyclophyllidea</taxon>
        <taxon>Mesocestoididae</taxon>
        <taxon>Mesocestoides</taxon>
    </lineage>
</organism>
<evidence type="ECO:0000313" key="3">
    <source>
        <dbReference type="WBParaSite" id="MCOS_0000369201-mRNA-1"/>
    </source>
</evidence>
<evidence type="ECO:0000313" key="2">
    <source>
        <dbReference type="Proteomes" id="UP000267029"/>
    </source>
</evidence>
<name>A0A0R3U9U4_MESCO</name>
<evidence type="ECO:0000313" key="1">
    <source>
        <dbReference type="EMBL" id="VDD77690.1"/>
    </source>
</evidence>
<protein>
    <submittedName>
        <fullName evidence="3">Secreted protein</fullName>
    </submittedName>
</protein>
<gene>
    <name evidence="1" type="ORF">MCOS_LOCUS3693</name>
</gene>
<reference evidence="1 2" key="2">
    <citation type="submission" date="2018-10" db="EMBL/GenBank/DDBJ databases">
        <authorList>
            <consortium name="Pathogen Informatics"/>
        </authorList>
    </citation>
    <scope>NUCLEOTIDE SEQUENCE [LARGE SCALE GENOMIC DNA]</scope>
</reference>
<dbReference type="AlphaFoldDB" id="A0A0R3U9U4"/>
<proteinExistence type="predicted"/>
<sequence length="68" mass="7692">MLSIVLYDQAAAAAVWLVWPLPIKFFSQFVRLSVVALHSHCLATNYFLEIVVKCILHVPPPDTQEDLL</sequence>
<keyword evidence="2" id="KW-1185">Reference proteome</keyword>
<dbReference type="Proteomes" id="UP000267029">
    <property type="component" value="Unassembled WGS sequence"/>
</dbReference>
<accession>A0A0R3U9U4</accession>
<dbReference type="WBParaSite" id="MCOS_0000369201-mRNA-1">
    <property type="protein sequence ID" value="MCOS_0000369201-mRNA-1"/>
    <property type="gene ID" value="MCOS_0000369201"/>
</dbReference>